<evidence type="ECO:0000313" key="3">
    <source>
        <dbReference type="EMBL" id="RZC71239.1"/>
    </source>
</evidence>
<dbReference type="EMBL" id="CM010721">
    <property type="protein sequence ID" value="RZC71239.1"/>
    <property type="molecule type" value="Genomic_DNA"/>
</dbReference>
<feature type="non-terminal residue" evidence="3">
    <location>
        <position position="175"/>
    </location>
</feature>
<dbReference type="Pfam" id="PF03195">
    <property type="entry name" value="LOB"/>
    <property type="match status" value="1"/>
</dbReference>
<sequence>MSNSTRCAACKSLRRRCAEDCVLAPYFPSTNPQRFSSVHKIFGASNITKMLQRLPVSQRSEAADCMSLEATWRVQDPVYGCVGIISQLQQQILMVQSELAKTQGEIAFHNAQQQQQQTQLPQEPIVGGTQSLFQFGQPSSSSTNINVNQEDMISSNLDQQPFLDFLNQQRLLFPS</sequence>
<dbReference type="AlphaFoldDB" id="A0A4Y7KH08"/>
<dbReference type="Gramene" id="RZC71239">
    <property type="protein sequence ID" value="RZC71239"/>
    <property type="gene ID" value="C5167_034441"/>
</dbReference>
<organism evidence="3 4">
    <name type="scientific">Papaver somniferum</name>
    <name type="common">Opium poppy</name>
    <dbReference type="NCBI Taxonomy" id="3469"/>
    <lineage>
        <taxon>Eukaryota</taxon>
        <taxon>Viridiplantae</taxon>
        <taxon>Streptophyta</taxon>
        <taxon>Embryophyta</taxon>
        <taxon>Tracheophyta</taxon>
        <taxon>Spermatophyta</taxon>
        <taxon>Magnoliopsida</taxon>
        <taxon>Ranunculales</taxon>
        <taxon>Papaveraceae</taxon>
        <taxon>Papaveroideae</taxon>
        <taxon>Papaver</taxon>
    </lineage>
</organism>
<dbReference type="PANTHER" id="PTHR31301">
    <property type="entry name" value="LOB DOMAIN-CONTAINING PROTEIN 4-RELATED"/>
    <property type="match status" value="1"/>
</dbReference>
<feature type="domain" description="LOB" evidence="2">
    <location>
        <begin position="5"/>
        <end position="106"/>
    </location>
</feature>
<comment type="similarity">
    <text evidence="1">Belongs to the LOB domain-containing protein family.</text>
</comment>
<accession>A0A4Y7KH08</accession>
<dbReference type="Proteomes" id="UP000316621">
    <property type="component" value="Chromosome 7"/>
</dbReference>
<dbReference type="PROSITE" id="PS50891">
    <property type="entry name" value="LOB"/>
    <property type="match status" value="1"/>
</dbReference>
<protein>
    <recommendedName>
        <fullName evidence="2">LOB domain-containing protein</fullName>
    </recommendedName>
</protein>
<dbReference type="PANTHER" id="PTHR31301:SF153">
    <property type="entry name" value="LOB DOMAIN-CONTAINING PROTEIN 26"/>
    <property type="match status" value="1"/>
</dbReference>
<dbReference type="OMA" id="AFYNAQQ"/>
<evidence type="ECO:0000313" key="4">
    <source>
        <dbReference type="Proteomes" id="UP000316621"/>
    </source>
</evidence>
<evidence type="ECO:0000256" key="1">
    <source>
        <dbReference type="ARBA" id="ARBA00005474"/>
    </source>
</evidence>
<gene>
    <name evidence="3" type="ORF">C5167_034441</name>
</gene>
<proteinExistence type="inferred from homology"/>
<reference evidence="3 4" key="1">
    <citation type="journal article" date="2018" name="Science">
        <title>The opium poppy genome and morphinan production.</title>
        <authorList>
            <person name="Guo L."/>
            <person name="Winzer T."/>
            <person name="Yang X."/>
            <person name="Li Y."/>
            <person name="Ning Z."/>
            <person name="He Z."/>
            <person name="Teodor R."/>
            <person name="Lu Y."/>
            <person name="Bowser T.A."/>
            <person name="Graham I.A."/>
            <person name="Ye K."/>
        </authorList>
    </citation>
    <scope>NUCLEOTIDE SEQUENCE [LARGE SCALE GENOMIC DNA]</scope>
    <source>
        <strain evidence="4">cv. HN1</strain>
        <tissue evidence="3">Leaves</tissue>
    </source>
</reference>
<keyword evidence="4" id="KW-1185">Reference proteome</keyword>
<evidence type="ECO:0000259" key="2">
    <source>
        <dbReference type="PROSITE" id="PS50891"/>
    </source>
</evidence>
<dbReference type="InterPro" id="IPR004883">
    <property type="entry name" value="LOB"/>
</dbReference>
<name>A0A4Y7KH08_PAPSO</name>